<name>A0A494TJA4_SPHPE</name>
<dbReference type="RefSeq" id="WP_121152511.1">
    <property type="nucleotide sequence ID" value="NZ_CP032829.1"/>
</dbReference>
<dbReference type="SUPFAM" id="SSF56425">
    <property type="entry name" value="Succinate dehydrogenase/fumarate reductase flavoprotein, catalytic domain"/>
    <property type="match status" value="1"/>
</dbReference>
<organism evidence="6 7">
    <name type="scientific">Sphingomonas paeninsulae</name>
    <dbReference type="NCBI Taxonomy" id="2319844"/>
    <lineage>
        <taxon>Bacteria</taxon>
        <taxon>Pseudomonadati</taxon>
        <taxon>Pseudomonadota</taxon>
        <taxon>Alphaproteobacteria</taxon>
        <taxon>Sphingomonadales</taxon>
        <taxon>Sphingomonadaceae</taxon>
        <taxon>Sphingomonas</taxon>
    </lineage>
</organism>
<keyword evidence="3" id="KW-0274">FAD</keyword>
<protein>
    <submittedName>
        <fullName evidence="6">FAD-dependent oxidoreductase</fullName>
    </submittedName>
</protein>
<gene>
    <name evidence="6" type="ORF">D3Y57_07755</name>
</gene>
<evidence type="ECO:0000256" key="1">
    <source>
        <dbReference type="ARBA" id="ARBA00001974"/>
    </source>
</evidence>
<dbReference type="GO" id="GO:0016491">
    <property type="term" value="F:oxidoreductase activity"/>
    <property type="evidence" value="ECO:0007669"/>
    <property type="project" value="UniProtKB-KW"/>
</dbReference>
<dbReference type="KEGG" id="spha:D3Y57_07755"/>
<evidence type="ECO:0000313" key="6">
    <source>
        <dbReference type="EMBL" id="AYJ85886.1"/>
    </source>
</evidence>
<dbReference type="InterPro" id="IPR050315">
    <property type="entry name" value="FAD-oxidoreductase_2"/>
</dbReference>
<dbReference type="SUPFAM" id="SSF51905">
    <property type="entry name" value="FAD/NAD(P)-binding domain"/>
    <property type="match status" value="1"/>
</dbReference>
<evidence type="ECO:0000256" key="4">
    <source>
        <dbReference type="ARBA" id="ARBA00023002"/>
    </source>
</evidence>
<proteinExistence type="predicted"/>
<dbReference type="Pfam" id="PF00890">
    <property type="entry name" value="FAD_binding_2"/>
    <property type="match status" value="1"/>
</dbReference>
<dbReference type="EMBL" id="CP032829">
    <property type="protein sequence ID" value="AYJ85886.1"/>
    <property type="molecule type" value="Genomic_DNA"/>
</dbReference>
<dbReference type="GO" id="GO:0008202">
    <property type="term" value="P:steroid metabolic process"/>
    <property type="evidence" value="ECO:0007669"/>
    <property type="project" value="UniProtKB-ARBA"/>
</dbReference>
<dbReference type="InterPro" id="IPR027477">
    <property type="entry name" value="Succ_DH/fumarate_Rdtase_cat_sf"/>
</dbReference>
<dbReference type="Proteomes" id="UP000276254">
    <property type="component" value="Chromosome"/>
</dbReference>
<keyword evidence="4" id="KW-0560">Oxidoreductase</keyword>
<dbReference type="PANTHER" id="PTHR43400">
    <property type="entry name" value="FUMARATE REDUCTASE"/>
    <property type="match status" value="1"/>
</dbReference>
<keyword evidence="7" id="KW-1185">Reference proteome</keyword>
<evidence type="ECO:0000259" key="5">
    <source>
        <dbReference type="Pfam" id="PF00890"/>
    </source>
</evidence>
<dbReference type="PANTHER" id="PTHR43400:SF10">
    <property type="entry name" value="3-OXOSTEROID 1-DEHYDROGENASE"/>
    <property type="match status" value="1"/>
</dbReference>
<keyword evidence="2" id="KW-0285">Flavoprotein</keyword>
<accession>A0A494TJA4</accession>
<dbReference type="Gene3D" id="3.90.700.10">
    <property type="entry name" value="Succinate dehydrogenase/fumarate reductase flavoprotein, catalytic domain"/>
    <property type="match status" value="1"/>
</dbReference>
<dbReference type="Gene3D" id="3.50.50.60">
    <property type="entry name" value="FAD/NAD(P)-binding domain"/>
    <property type="match status" value="1"/>
</dbReference>
<dbReference type="InterPro" id="IPR036188">
    <property type="entry name" value="FAD/NAD-bd_sf"/>
</dbReference>
<dbReference type="OrthoDB" id="3178130at2"/>
<evidence type="ECO:0000256" key="3">
    <source>
        <dbReference type="ARBA" id="ARBA00022827"/>
    </source>
</evidence>
<reference evidence="6 7" key="1">
    <citation type="submission" date="2018-09" db="EMBL/GenBank/DDBJ databases">
        <title>Sphingomonas peninsula sp. nov., isolated from fildes peninsula, Antarctic soil.</title>
        <authorList>
            <person name="Yingchao G."/>
        </authorList>
    </citation>
    <scope>NUCLEOTIDE SEQUENCE [LARGE SCALE GENOMIC DNA]</scope>
    <source>
        <strain evidence="6 7">YZ-8</strain>
    </source>
</reference>
<comment type="cofactor">
    <cofactor evidence="1">
        <name>FAD</name>
        <dbReference type="ChEBI" id="CHEBI:57692"/>
    </cofactor>
</comment>
<evidence type="ECO:0000256" key="2">
    <source>
        <dbReference type="ARBA" id="ARBA00022630"/>
    </source>
</evidence>
<dbReference type="AlphaFoldDB" id="A0A494TJA4"/>
<evidence type="ECO:0000313" key="7">
    <source>
        <dbReference type="Proteomes" id="UP000276254"/>
    </source>
</evidence>
<sequence>MSEATTRFDVIVVGGGSAGLPAAIFAAERGASVLVVDHAPRLGGTLWVATGQMSAAGTRLQYERGIVDTADAHFDDVMRISRGTAHRGLVRLAVDNAAETFDWLIDRGFAPLPDHPVVGFGHEPYREKRYYWGAEGGISVKDVLVPIVEGHVAEGAITLRLEHEVVEILTDASSAVTGVAATDGNGNRHEFHGRNVVLSSGGYAANTEMFAELNGYPQYNAGPYPFSRGAGHRLGQSVGGTLRGFENVFNNFGALFNSDQFPARALATVETFPERREPWEIYVNALGQRFIREDIRSVDAREMALLHQPDRRYWIVFDQKILDNAPPIIVGWTREDITKAFAEAGPAFITGATIAALAEKAGIEAGGLDRSIVGFNYGIQTGNDFLGRNHAPEPIGSGPFYAIRMQGSSISGAVGLAVDDDLHVIREDGSIIPNLYAAGELLGSGQTMGKAACGGMMVTPALTFGRLLGQRILPLGLR</sequence>
<dbReference type="PRINTS" id="PR00368">
    <property type="entry name" value="FADPNR"/>
</dbReference>
<dbReference type="InterPro" id="IPR003953">
    <property type="entry name" value="FAD-dep_OxRdtase_2_FAD-bd"/>
</dbReference>
<feature type="domain" description="FAD-dependent oxidoreductase 2 FAD-binding" evidence="5">
    <location>
        <begin position="9"/>
        <end position="454"/>
    </location>
</feature>